<comment type="function">
    <text evidence="4">Produces ATP from ADP in the presence of a proton gradient across the membrane. The V-type beta chain is a regulatory subunit.</text>
</comment>
<dbReference type="InterPro" id="IPR000194">
    <property type="entry name" value="ATPase_F1/V1/A1_a/bsu_nucl-bd"/>
</dbReference>
<dbReference type="Pfam" id="PF02874">
    <property type="entry name" value="ATP-synt_ab_N"/>
    <property type="match status" value="1"/>
</dbReference>
<evidence type="ECO:0000259" key="8">
    <source>
        <dbReference type="Pfam" id="PF22919"/>
    </source>
</evidence>
<dbReference type="SUPFAM" id="SSF52540">
    <property type="entry name" value="P-loop containing nucleoside triphosphate hydrolases"/>
    <property type="match status" value="1"/>
</dbReference>
<dbReference type="PATRIC" id="fig|1461584.3.peg.1244"/>
<dbReference type="EMBL" id="LN483070">
    <property type="protein sequence ID" value="CEA07927.1"/>
    <property type="molecule type" value="Genomic_DNA"/>
</dbReference>
<name>A0A078MR89_9MICC</name>
<evidence type="ECO:0000259" key="6">
    <source>
        <dbReference type="Pfam" id="PF00006"/>
    </source>
</evidence>
<comment type="similarity">
    <text evidence="1 4">Belongs to the ATPase alpha/beta chains family.</text>
</comment>
<sequence length="504" mass="53223">MSTAAGHPGPDPRAPDGAGPAGADPALAAARRLVGYTDVRELRGPLLVMGGVQGVGWDEFAVVEVDGAPDRHALVLEVAGSDAVLQVLEGTGGLAPGGLQVRFEGRPLHVAVGTGWLGRVCNGRGEPLDGGPPVAAEDAAPVSGWPLNPVYREPPRDPVLTGVSVIDALTTLVRGQKLPIFSVAGLPHLALATQLAAQATTAGRPFRVVFAAMGMTHSDIAYIRDRLEERSAAGELVLLLNAADDPVIERILTPRIALTIAEYLAYENGDDVLVVMSDMTSYAEAVREVSAARREIPARRGYPGNLYSDLATLYERCGRVRGREGSVTIVPVLTMPGGDMTHPVPDLTGYITEGQVVLSPELDARGIYPPVDVLSSLSRLMRSGAGAGRTREDHLDVSAQILSAMARARQAAELAELVGTAALSDTDRAYIEFRTAVEQELFNQGRSEARTLDQTFDLAWRALSVLPRRELIMLSPELVDRYLPVPDAADGTAEGDDGPPGAAA</sequence>
<dbReference type="Pfam" id="PF00006">
    <property type="entry name" value="ATP-synt_ab"/>
    <property type="match status" value="1"/>
</dbReference>
<gene>
    <name evidence="9" type="primary">ntpB</name>
    <name evidence="4" type="synonym">atpB</name>
    <name evidence="9" type="ORF">BN1051_01253</name>
</gene>
<dbReference type="CDD" id="cd01135">
    <property type="entry name" value="V_A-ATPase_B"/>
    <property type="match status" value="1"/>
</dbReference>
<dbReference type="GO" id="GO:0005524">
    <property type="term" value="F:ATP binding"/>
    <property type="evidence" value="ECO:0007669"/>
    <property type="project" value="UniProtKB-UniRule"/>
</dbReference>
<evidence type="ECO:0000256" key="1">
    <source>
        <dbReference type="ARBA" id="ARBA00008936"/>
    </source>
</evidence>
<evidence type="ECO:0000256" key="2">
    <source>
        <dbReference type="ARBA" id="ARBA00022448"/>
    </source>
</evidence>
<dbReference type="Pfam" id="PF22919">
    <property type="entry name" value="ATP-synt_VA_C"/>
    <property type="match status" value="1"/>
</dbReference>
<dbReference type="GO" id="GO:0042777">
    <property type="term" value="P:proton motive force-driven plasma membrane ATP synthesis"/>
    <property type="evidence" value="ECO:0007669"/>
    <property type="project" value="UniProtKB-UniRule"/>
</dbReference>
<dbReference type="InterPro" id="IPR004100">
    <property type="entry name" value="ATPase_F1/V1/A1_a/bsu_N"/>
</dbReference>
<evidence type="ECO:0000313" key="9">
    <source>
        <dbReference type="EMBL" id="CEA07927.1"/>
    </source>
</evidence>
<dbReference type="Gene3D" id="3.40.50.12240">
    <property type="match status" value="1"/>
</dbReference>
<dbReference type="HAMAP" id="MF_00310">
    <property type="entry name" value="ATP_synth_B_arch"/>
    <property type="match status" value="1"/>
</dbReference>
<dbReference type="AlphaFoldDB" id="A0A078MR89"/>
<feature type="domain" description="ATPase F1/V1/A1 complex alpha/beta subunit nucleotide-binding" evidence="6">
    <location>
        <begin position="162"/>
        <end position="378"/>
    </location>
</feature>
<reference evidence="9" key="1">
    <citation type="submission" date="2014-07" db="EMBL/GenBank/DDBJ databases">
        <authorList>
            <person name="Urmite Genomes Urmite Genomes"/>
        </authorList>
    </citation>
    <scope>NUCLEOTIDE SEQUENCE</scope>
    <source>
        <strain evidence="9">11W110_air</strain>
    </source>
</reference>
<organism evidence="9">
    <name type="scientific">Arthrobacter saudimassiliensis</name>
    <dbReference type="NCBI Taxonomy" id="1461584"/>
    <lineage>
        <taxon>Bacteria</taxon>
        <taxon>Bacillati</taxon>
        <taxon>Actinomycetota</taxon>
        <taxon>Actinomycetes</taxon>
        <taxon>Micrococcales</taxon>
        <taxon>Micrococcaceae</taxon>
        <taxon>Arthrobacter</taxon>
    </lineage>
</organism>
<keyword evidence="4" id="KW-0066">ATP synthesis</keyword>
<feature type="domain" description="ATPase F1/V1/A1 complex alpha/beta subunit N-terminal" evidence="7">
    <location>
        <begin position="44"/>
        <end position="105"/>
    </location>
</feature>
<proteinExistence type="inferred from homology"/>
<dbReference type="PANTHER" id="PTHR43389">
    <property type="entry name" value="V-TYPE PROTON ATPASE SUBUNIT B"/>
    <property type="match status" value="1"/>
</dbReference>
<evidence type="ECO:0000259" key="7">
    <source>
        <dbReference type="Pfam" id="PF02874"/>
    </source>
</evidence>
<evidence type="ECO:0000256" key="3">
    <source>
        <dbReference type="ARBA" id="ARBA00023065"/>
    </source>
</evidence>
<feature type="compositionally biased region" description="Low complexity" evidence="5">
    <location>
        <begin position="15"/>
        <end position="24"/>
    </location>
</feature>
<feature type="domain" description="ATP synthase A/B type C-terminal" evidence="8">
    <location>
        <begin position="384"/>
        <end position="482"/>
    </location>
</feature>
<keyword evidence="3 4" id="KW-0406">Ion transport</keyword>
<dbReference type="InterPro" id="IPR027417">
    <property type="entry name" value="P-loop_NTPase"/>
</dbReference>
<keyword evidence="2 4" id="KW-0813">Transport</keyword>
<accession>A0A078MR89</accession>
<dbReference type="GO" id="GO:0046933">
    <property type="term" value="F:proton-transporting ATP synthase activity, rotational mechanism"/>
    <property type="evidence" value="ECO:0007669"/>
    <property type="project" value="UniProtKB-UniRule"/>
</dbReference>
<evidence type="ECO:0000256" key="4">
    <source>
        <dbReference type="HAMAP-Rule" id="MF_00310"/>
    </source>
</evidence>
<dbReference type="NCBIfam" id="NF003235">
    <property type="entry name" value="PRK04196.1"/>
    <property type="match status" value="1"/>
</dbReference>
<protein>
    <recommendedName>
        <fullName evidence="4">V-type ATP synthase beta chain</fullName>
    </recommendedName>
    <alternativeName>
        <fullName evidence="4">V-ATPase subunit B</fullName>
    </alternativeName>
</protein>
<dbReference type="InterPro" id="IPR022879">
    <property type="entry name" value="V-ATPase_su_B/beta"/>
</dbReference>
<dbReference type="CDD" id="cd18118">
    <property type="entry name" value="ATP-synt_V_A-type_beta_N"/>
    <property type="match status" value="1"/>
</dbReference>
<dbReference type="InterPro" id="IPR055190">
    <property type="entry name" value="ATP-synt_VA_C"/>
</dbReference>
<dbReference type="PANTHER" id="PTHR43389:SF4">
    <property type="entry name" value="V-TYPE PROTON ATPASE SUBUNIT B"/>
    <property type="match status" value="1"/>
</dbReference>
<dbReference type="GO" id="GO:0046961">
    <property type="term" value="F:proton-transporting ATPase activity, rotational mechanism"/>
    <property type="evidence" value="ECO:0007669"/>
    <property type="project" value="TreeGrafter"/>
</dbReference>
<keyword evidence="4" id="KW-0375">Hydrogen ion transport</keyword>
<evidence type="ECO:0000256" key="5">
    <source>
        <dbReference type="SAM" id="MobiDB-lite"/>
    </source>
</evidence>
<feature type="region of interest" description="Disordered" evidence="5">
    <location>
        <begin position="1"/>
        <end position="24"/>
    </location>
</feature>